<dbReference type="PROSITE" id="PS51257">
    <property type="entry name" value="PROKAR_LIPOPROTEIN"/>
    <property type="match status" value="1"/>
</dbReference>
<evidence type="ECO:0000313" key="7">
    <source>
        <dbReference type="Proteomes" id="UP000546324"/>
    </source>
</evidence>
<keyword evidence="3 4" id="KW-0732">Signal</keyword>
<keyword evidence="7" id="KW-1185">Reference proteome</keyword>
<dbReference type="AlphaFoldDB" id="A0A7X0L271"/>
<organism evidence="6 7">
    <name type="scientific">Actinomadura coerulea</name>
    <dbReference type="NCBI Taxonomy" id="46159"/>
    <lineage>
        <taxon>Bacteria</taxon>
        <taxon>Bacillati</taxon>
        <taxon>Actinomycetota</taxon>
        <taxon>Actinomycetes</taxon>
        <taxon>Streptosporangiales</taxon>
        <taxon>Thermomonosporaceae</taxon>
        <taxon>Actinomadura</taxon>
    </lineage>
</organism>
<dbReference type="SMART" id="SM00062">
    <property type="entry name" value="PBPb"/>
    <property type="match status" value="1"/>
</dbReference>
<dbReference type="Proteomes" id="UP000546324">
    <property type="component" value="Unassembled WGS sequence"/>
</dbReference>
<dbReference type="Pfam" id="PF00497">
    <property type="entry name" value="SBP_bac_3"/>
    <property type="match status" value="1"/>
</dbReference>
<dbReference type="EMBL" id="JACHMQ010000001">
    <property type="protein sequence ID" value="MBB6399270.1"/>
    <property type="molecule type" value="Genomic_DNA"/>
</dbReference>
<sequence>MRAILVLLGLALALVGCATARASIHSRDVIVVGVKADQPGLGLRKNGVFQGFEVDVGGYIARSLGASRVTFREVRSDDRELLLNRHAVDLVLASYSITPDRAGLVGFGGPYYVAHQDVMVRRGETRVQSVRDLAGRKMCQASGSVSTERVVVGLSIPARLVPASSYSDCVAKLRSGAVDAISTGDLVLAGFAAPDLRIVNTPFTDERYGVGMRRDDADACEAVNRAITTMYQDGTAGRLLDKWFGKSGLTLVREVPEFEGCS</sequence>
<name>A0A7X0L271_9ACTN</name>
<proteinExistence type="inferred from homology"/>
<dbReference type="RefSeq" id="WP_185031048.1">
    <property type="nucleotide sequence ID" value="NZ_JACHMQ010000001.1"/>
</dbReference>
<dbReference type="SUPFAM" id="SSF53850">
    <property type="entry name" value="Periplasmic binding protein-like II"/>
    <property type="match status" value="1"/>
</dbReference>
<evidence type="ECO:0000313" key="6">
    <source>
        <dbReference type="EMBL" id="MBB6399270.1"/>
    </source>
</evidence>
<dbReference type="PANTHER" id="PTHR30085">
    <property type="entry name" value="AMINO ACID ABC TRANSPORTER PERMEASE"/>
    <property type="match status" value="1"/>
</dbReference>
<feature type="chain" id="PRO_5031020877" evidence="4">
    <location>
        <begin position="23"/>
        <end position="262"/>
    </location>
</feature>
<protein>
    <submittedName>
        <fullName evidence="6">Glutamate transport system substrate-binding protein</fullName>
    </submittedName>
</protein>
<keyword evidence="2" id="KW-0813">Transport</keyword>
<comment type="similarity">
    <text evidence="1">Belongs to the bacterial solute-binding protein 3 family.</text>
</comment>
<evidence type="ECO:0000256" key="3">
    <source>
        <dbReference type="ARBA" id="ARBA00022729"/>
    </source>
</evidence>
<dbReference type="InterPro" id="IPR001638">
    <property type="entry name" value="Solute-binding_3/MltF_N"/>
</dbReference>
<dbReference type="GO" id="GO:0030288">
    <property type="term" value="C:outer membrane-bounded periplasmic space"/>
    <property type="evidence" value="ECO:0007669"/>
    <property type="project" value="TreeGrafter"/>
</dbReference>
<dbReference type="InterPro" id="IPR051455">
    <property type="entry name" value="Bact_solute-bind_prot3"/>
</dbReference>
<comment type="caution">
    <text evidence="6">The sequence shown here is derived from an EMBL/GenBank/DDBJ whole genome shotgun (WGS) entry which is preliminary data.</text>
</comment>
<dbReference type="CDD" id="cd13690">
    <property type="entry name" value="PBP2_GluB"/>
    <property type="match status" value="1"/>
</dbReference>
<feature type="domain" description="Solute-binding protein family 3/N-terminal" evidence="5">
    <location>
        <begin position="29"/>
        <end position="247"/>
    </location>
</feature>
<evidence type="ECO:0000256" key="4">
    <source>
        <dbReference type="SAM" id="SignalP"/>
    </source>
</evidence>
<reference evidence="6 7" key="1">
    <citation type="submission" date="2020-08" db="EMBL/GenBank/DDBJ databases">
        <title>Sequencing the genomes of 1000 actinobacteria strains.</title>
        <authorList>
            <person name="Klenk H.-P."/>
        </authorList>
    </citation>
    <scope>NUCLEOTIDE SEQUENCE [LARGE SCALE GENOMIC DNA]</scope>
    <source>
        <strain evidence="6 7">DSM 43675</strain>
    </source>
</reference>
<dbReference type="GO" id="GO:0006865">
    <property type="term" value="P:amino acid transport"/>
    <property type="evidence" value="ECO:0007669"/>
    <property type="project" value="TreeGrafter"/>
</dbReference>
<dbReference type="GO" id="GO:0005576">
    <property type="term" value="C:extracellular region"/>
    <property type="evidence" value="ECO:0007669"/>
    <property type="project" value="TreeGrafter"/>
</dbReference>
<accession>A0A7X0L271</accession>
<dbReference type="Gene3D" id="3.40.190.10">
    <property type="entry name" value="Periplasmic binding protein-like II"/>
    <property type="match status" value="2"/>
</dbReference>
<evidence type="ECO:0000259" key="5">
    <source>
        <dbReference type="SMART" id="SM00062"/>
    </source>
</evidence>
<feature type="signal peptide" evidence="4">
    <location>
        <begin position="1"/>
        <end position="22"/>
    </location>
</feature>
<evidence type="ECO:0000256" key="2">
    <source>
        <dbReference type="ARBA" id="ARBA00022448"/>
    </source>
</evidence>
<evidence type="ECO:0000256" key="1">
    <source>
        <dbReference type="ARBA" id="ARBA00010333"/>
    </source>
</evidence>
<gene>
    <name evidence="6" type="ORF">BKA00_006184</name>
</gene>
<dbReference type="PANTHER" id="PTHR30085:SF6">
    <property type="entry name" value="ABC TRANSPORTER GLUTAMINE-BINDING PROTEIN GLNH"/>
    <property type="match status" value="1"/>
</dbReference>